<dbReference type="AlphaFoldDB" id="A0A0F9ES56"/>
<dbReference type="EMBL" id="LAZR01023890">
    <property type="protein sequence ID" value="KKL76963.1"/>
    <property type="molecule type" value="Genomic_DNA"/>
</dbReference>
<accession>A0A0F9ES56</accession>
<reference evidence="1" key="1">
    <citation type="journal article" date="2015" name="Nature">
        <title>Complex archaea that bridge the gap between prokaryotes and eukaryotes.</title>
        <authorList>
            <person name="Spang A."/>
            <person name="Saw J.H."/>
            <person name="Jorgensen S.L."/>
            <person name="Zaremba-Niedzwiedzka K."/>
            <person name="Martijn J."/>
            <person name="Lind A.E."/>
            <person name="van Eijk R."/>
            <person name="Schleper C."/>
            <person name="Guy L."/>
            <person name="Ettema T.J."/>
        </authorList>
    </citation>
    <scope>NUCLEOTIDE SEQUENCE</scope>
</reference>
<organism evidence="1">
    <name type="scientific">marine sediment metagenome</name>
    <dbReference type="NCBI Taxonomy" id="412755"/>
    <lineage>
        <taxon>unclassified sequences</taxon>
        <taxon>metagenomes</taxon>
        <taxon>ecological metagenomes</taxon>
    </lineage>
</organism>
<name>A0A0F9ES56_9ZZZZ</name>
<gene>
    <name evidence="1" type="ORF">LCGC14_2039620</name>
</gene>
<protein>
    <submittedName>
        <fullName evidence="1">Uncharacterized protein</fullName>
    </submittedName>
</protein>
<evidence type="ECO:0000313" key="1">
    <source>
        <dbReference type="EMBL" id="KKL76963.1"/>
    </source>
</evidence>
<comment type="caution">
    <text evidence="1">The sequence shown here is derived from an EMBL/GenBank/DDBJ whole genome shotgun (WGS) entry which is preliminary data.</text>
</comment>
<sequence>MSKTKKVLVLITAMLLVLCSLSFSGGQK</sequence>
<feature type="non-terminal residue" evidence="1">
    <location>
        <position position="28"/>
    </location>
</feature>
<proteinExistence type="predicted"/>